<dbReference type="PROSITE" id="PS01124">
    <property type="entry name" value="HTH_ARAC_FAMILY_2"/>
    <property type="match status" value="1"/>
</dbReference>
<organism evidence="4 5">
    <name type="scientific">Cocleimonas flava</name>
    <dbReference type="NCBI Taxonomy" id="634765"/>
    <lineage>
        <taxon>Bacteria</taxon>
        <taxon>Pseudomonadati</taxon>
        <taxon>Pseudomonadota</taxon>
        <taxon>Gammaproteobacteria</taxon>
        <taxon>Thiotrichales</taxon>
        <taxon>Thiotrichaceae</taxon>
        <taxon>Cocleimonas</taxon>
    </lineage>
</organism>
<evidence type="ECO:0000256" key="1">
    <source>
        <dbReference type="ARBA" id="ARBA00023015"/>
    </source>
</evidence>
<keyword evidence="1" id="KW-0805">Transcription regulation</keyword>
<proteinExistence type="predicted"/>
<dbReference type="EMBL" id="SMFQ01000003">
    <property type="protein sequence ID" value="TCJ87540.1"/>
    <property type="molecule type" value="Genomic_DNA"/>
</dbReference>
<dbReference type="InterPro" id="IPR009594">
    <property type="entry name" value="Tscrpt_reg_HTH_AraC_N"/>
</dbReference>
<keyword evidence="2" id="KW-0804">Transcription</keyword>
<dbReference type="PANTHER" id="PTHR43436">
    <property type="entry name" value="ARAC-FAMILY TRANSCRIPTIONAL REGULATOR"/>
    <property type="match status" value="1"/>
</dbReference>
<dbReference type="Pfam" id="PF06719">
    <property type="entry name" value="AraC_N"/>
    <property type="match status" value="1"/>
</dbReference>
<dbReference type="InterPro" id="IPR009057">
    <property type="entry name" value="Homeodomain-like_sf"/>
</dbReference>
<dbReference type="SMART" id="SM00342">
    <property type="entry name" value="HTH_ARAC"/>
    <property type="match status" value="1"/>
</dbReference>
<sequence length="301" mass="33756">MNSKLETIAIIINEYSKDEGLNHTAIQGVHCFKMSQENNKLPVIYRPSIYVVAQGIKKVMLRDEVFQYSKGNFLAVSVDLPIIGEVIEATIDNPYLCVQIDIDAKKISELAIKLKLCKSSSTVAHTGLFVGDTNDNLLDAIARLLKLLENPKNIPHLAPLVMEEFYYYLLTSPHGSQIIDASMVTNNVQRISKVIDTIKSDLSKTILVDDLAAIANMSPSSFHNQFKKVTTLSPIQYVKRLRLTQARQIMLSDNMDANTTARIVGYESASHFSRDYSKLFGAPPKRDIAKLKLNEDQLHFL</sequence>
<dbReference type="GO" id="GO:0003700">
    <property type="term" value="F:DNA-binding transcription factor activity"/>
    <property type="evidence" value="ECO:0007669"/>
    <property type="project" value="InterPro"/>
</dbReference>
<name>A0A4R1F297_9GAMM</name>
<evidence type="ECO:0000313" key="5">
    <source>
        <dbReference type="Proteomes" id="UP000294887"/>
    </source>
</evidence>
<dbReference type="AlphaFoldDB" id="A0A4R1F297"/>
<evidence type="ECO:0000256" key="2">
    <source>
        <dbReference type="ARBA" id="ARBA00023163"/>
    </source>
</evidence>
<reference evidence="4 5" key="1">
    <citation type="submission" date="2019-03" db="EMBL/GenBank/DDBJ databases">
        <title>Genomic Encyclopedia of Type Strains, Phase IV (KMG-IV): sequencing the most valuable type-strain genomes for metagenomic binning, comparative biology and taxonomic classification.</title>
        <authorList>
            <person name="Goeker M."/>
        </authorList>
    </citation>
    <scope>NUCLEOTIDE SEQUENCE [LARGE SCALE GENOMIC DNA]</scope>
    <source>
        <strain evidence="4 5">DSM 24830</strain>
    </source>
</reference>
<accession>A0A4R1F297</accession>
<dbReference type="PANTHER" id="PTHR43436:SF1">
    <property type="entry name" value="TRANSCRIPTIONAL REGULATORY PROTEIN"/>
    <property type="match status" value="1"/>
</dbReference>
<comment type="caution">
    <text evidence="4">The sequence shown here is derived from an EMBL/GenBank/DDBJ whole genome shotgun (WGS) entry which is preliminary data.</text>
</comment>
<evidence type="ECO:0000259" key="3">
    <source>
        <dbReference type="PROSITE" id="PS01124"/>
    </source>
</evidence>
<protein>
    <submittedName>
        <fullName evidence="4">AraC family transcriptional regulator</fullName>
    </submittedName>
</protein>
<dbReference type="InterPro" id="IPR018060">
    <property type="entry name" value="HTH_AraC"/>
</dbReference>
<dbReference type="Pfam" id="PF12833">
    <property type="entry name" value="HTH_18"/>
    <property type="match status" value="1"/>
</dbReference>
<gene>
    <name evidence="4" type="ORF">EV695_2051</name>
</gene>
<dbReference type="RefSeq" id="WP_131905807.1">
    <property type="nucleotide sequence ID" value="NZ_BAAAFU010000004.1"/>
</dbReference>
<dbReference type="OrthoDB" id="9783876at2"/>
<evidence type="ECO:0000313" key="4">
    <source>
        <dbReference type="EMBL" id="TCJ87540.1"/>
    </source>
</evidence>
<dbReference type="SUPFAM" id="SSF46689">
    <property type="entry name" value="Homeodomain-like"/>
    <property type="match status" value="2"/>
</dbReference>
<dbReference type="GO" id="GO:0043565">
    <property type="term" value="F:sequence-specific DNA binding"/>
    <property type="evidence" value="ECO:0007669"/>
    <property type="project" value="InterPro"/>
</dbReference>
<dbReference type="Gene3D" id="1.10.10.60">
    <property type="entry name" value="Homeodomain-like"/>
    <property type="match status" value="2"/>
</dbReference>
<feature type="domain" description="HTH araC/xylS-type" evidence="3">
    <location>
        <begin position="192"/>
        <end position="290"/>
    </location>
</feature>
<keyword evidence="5" id="KW-1185">Reference proteome</keyword>
<dbReference type="Proteomes" id="UP000294887">
    <property type="component" value="Unassembled WGS sequence"/>
</dbReference>